<dbReference type="EMBL" id="JAOQAV010000004">
    <property type="protein sequence ID" value="KAJ4194946.1"/>
    <property type="molecule type" value="Genomic_DNA"/>
</dbReference>
<protein>
    <submittedName>
        <fullName evidence="1">Uncharacterized protein</fullName>
    </submittedName>
</protein>
<organism evidence="1 2">
    <name type="scientific">Fusarium falciforme</name>
    <dbReference type="NCBI Taxonomy" id="195108"/>
    <lineage>
        <taxon>Eukaryota</taxon>
        <taxon>Fungi</taxon>
        <taxon>Dikarya</taxon>
        <taxon>Ascomycota</taxon>
        <taxon>Pezizomycotina</taxon>
        <taxon>Sordariomycetes</taxon>
        <taxon>Hypocreomycetidae</taxon>
        <taxon>Hypocreales</taxon>
        <taxon>Nectriaceae</taxon>
        <taxon>Fusarium</taxon>
        <taxon>Fusarium solani species complex</taxon>
    </lineage>
</organism>
<dbReference type="AlphaFoldDB" id="A0A9W8REC3"/>
<dbReference type="Proteomes" id="UP001152087">
    <property type="component" value="Unassembled WGS sequence"/>
</dbReference>
<proteinExistence type="predicted"/>
<name>A0A9W8REC3_9HYPO</name>
<evidence type="ECO:0000313" key="1">
    <source>
        <dbReference type="EMBL" id="KAJ4194946.1"/>
    </source>
</evidence>
<comment type="caution">
    <text evidence="1">The sequence shown here is derived from an EMBL/GenBank/DDBJ whole genome shotgun (WGS) entry which is preliminary data.</text>
</comment>
<accession>A0A9W8REC3</accession>
<reference evidence="1" key="1">
    <citation type="submission" date="2022-09" db="EMBL/GenBank/DDBJ databases">
        <title>Fusarium specimens isolated from Avocado Roots.</title>
        <authorList>
            <person name="Stajich J."/>
            <person name="Roper C."/>
            <person name="Heimlech-Rivalta G."/>
        </authorList>
    </citation>
    <scope>NUCLEOTIDE SEQUENCE</scope>
    <source>
        <strain evidence="1">A02</strain>
    </source>
</reference>
<gene>
    <name evidence="1" type="ORF">NW755_002366</name>
</gene>
<evidence type="ECO:0000313" key="2">
    <source>
        <dbReference type="Proteomes" id="UP001152087"/>
    </source>
</evidence>
<sequence length="178" mass="19904">MSRSKLSEVVEAGDDIFLLDTNVRAPIYLILRKTANPREFRLIAVCPQLGLLFLTASAESGHSSEALPLDEHKQKFKSWRGFQELYLESINPKFQPRVSNGFCELSLDAEDEEEISNLVDYLADGVMELNGWTKEPARGQSCAKARHEIHQTGAENHGFWLEVLRWFEPGGVAGQSGG</sequence>
<keyword evidence="2" id="KW-1185">Reference proteome</keyword>